<evidence type="ECO:0000256" key="4">
    <source>
        <dbReference type="ARBA" id="ARBA00022827"/>
    </source>
</evidence>
<gene>
    <name evidence="9" type="ORF">M0811_09846</name>
</gene>
<comment type="caution">
    <text evidence="9">The sequence shown here is derived from an EMBL/GenBank/DDBJ whole genome shotgun (WGS) entry which is preliminary data.</text>
</comment>
<dbReference type="PANTHER" id="PTHR19370">
    <property type="entry name" value="NADH-CYTOCHROME B5 REDUCTASE"/>
    <property type="match status" value="1"/>
</dbReference>
<feature type="transmembrane region" description="Helical" evidence="7">
    <location>
        <begin position="169"/>
        <end position="190"/>
    </location>
</feature>
<proteinExistence type="inferred from homology"/>
<feature type="binding site" evidence="6">
    <location>
        <position position="110"/>
    </location>
    <ligand>
        <name>FAD</name>
        <dbReference type="ChEBI" id="CHEBI:57692"/>
    </ligand>
</feature>
<accession>A0A9Q0LFL8</accession>
<keyword evidence="5" id="KW-0560">Oxidoreductase</keyword>
<dbReference type="EMBL" id="JAPDFW010000084">
    <property type="protein sequence ID" value="KAJ5071947.1"/>
    <property type="molecule type" value="Genomic_DNA"/>
</dbReference>
<comment type="cofactor">
    <cofactor evidence="1 6">
        <name>FAD</name>
        <dbReference type="ChEBI" id="CHEBI:57692"/>
    </cofactor>
</comment>
<dbReference type="SUPFAM" id="SSF63380">
    <property type="entry name" value="Riboflavin synthase domain-like"/>
    <property type="match status" value="1"/>
</dbReference>
<feature type="binding site" evidence="6">
    <location>
        <position position="129"/>
    </location>
    <ligand>
        <name>FAD</name>
        <dbReference type="ChEBI" id="CHEBI:57692"/>
    </ligand>
</feature>
<dbReference type="InterPro" id="IPR008333">
    <property type="entry name" value="Cbr1-like_FAD-bd_dom"/>
</dbReference>
<evidence type="ECO:0000256" key="1">
    <source>
        <dbReference type="ARBA" id="ARBA00001974"/>
    </source>
</evidence>
<dbReference type="SUPFAM" id="SSF52343">
    <property type="entry name" value="Ferredoxin reductase-like, C-terminal NADP-linked domain"/>
    <property type="match status" value="1"/>
</dbReference>
<dbReference type="AlphaFoldDB" id="A0A9Q0LFL8"/>
<dbReference type="InterPro" id="IPR001834">
    <property type="entry name" value="CBR-like"/>
</dbReference>
<evidence type="ECO:0000256" key="6">
    <source>
        <dbReference type="PIRSR" id="PIRSR601834-1"/>
    </source>
</evidence>
<organism evidence="9 10">
    <name type="scientific">Anaeramoeba ignava</name>
    <name type="common">Anaerobic marine amoeba</name>
    <dbReference type="NCBI Taxonomy" id="1746090"/>
    <lineage>
        <taxon>Eukaryota</taxon>
        <taxon>Metamonada</taxon>
        <taxon>Anaeramoebidae</taxon>
        <taxon>Anaeramoeba</taxon>
    </lineage>
</organism>
<name>A0A9Q0LFL8_ANAIG</name>
<evidence type="ECO:0000313" key="9">
    <source>
        <dbReference type="EMBL" id="KAJ5071947.1"/>
    </source>
</evidence>
<dbReference type="Gene3D" id="3.40.50.80">
    <property type="entry name" value="Nucleotide-binding domain of ferredoxin-NADP reductase (FNR) module"/>
    <property type="match status" value="1"/>
</dbReference>
<evidence type="ECO:0000313" key="10">
    <source>
        <dbReference type="Proteomes" id="UP001149090"/>
    </source>
</evidence>
<evidence type="ECO:0000259" key="8">
    <source>
        <dbReference type="PROSITE" id="PS51384"/>
    </source>
</evidence>
<sequence>MNPYISLFFPSPIFSIPILLLIIILITILLYKTKNQNKKEIKEIKALIPNKFQKYIITEIKQLTSSVKFVKFQYVIPTENPKKTKKIGLDIPLGHHITLRASVDGKKIYRTYTPVSYNKESLTIGLCIKIQEKGQISKFIDSAEIINSQVELSGPKGMFFCDNKPYQDIYIIAGGIGITVFARLIDYFLLSHPSKPKIHLLYTSKIKDDFIFIKKFEKISSQFPQRFQYTLQIKNQYVGFLTEEDLSSFFFPLPNDYSVLISAPIGLRKLLREIFPKLKIDDQSYYFF</sequence>
<feature type="domain" description="FAD-binding FR-type" evidence="8">
    <location>
        <begin position="50"/>
        <end position="162"/>
    </location>
</feature>
<keyword evidence="4 6" id="KW-0274">FAD</keyword>
<feature type="binding site" evidence="6">
    <location>
        <position position="112"/>
    </location>
    <ligand>
        <name>FAD</name>
        <dbReference type="ChEBI" id="CHEBI:57692"/>
    </ligand>
</feature>
<feature type="binding site" evidence="6">
    <location>
        <position position="137"/>
    </location>
    <ligand>
        <name>FAD</name>
        <dbReference type="ChEBI" id="CHEBI:57692"/>
    </ligand>
</feature>
<reference evidence="9" key="1">
    <citation type="submission" date="2022-10" db="EMBL/GenBank/DDBJ databases">
        <title>Novel sulphate-reducing endosymbionts in the free-living metamonad Anaeramoeba.</title>
        <authorList>
            <person name="Jerlstrom-Hultqvist J."/>
            <person name="Cepicka I."/>
            <person name="Gallot-Lavallee L."/>
            <person name="Salas-Leiva D."/>
            <person name="Curtis B.A."/>
            <person name="Zahonova K."/>
            <person name="Pipaliya S."/>
            <person name="Dacks J."/>
            <person name="Roger A.J."/>
        </authorList>
    </citation>
    <scope>NUCLEOTIDE SEQUENCE</scope>
    <source>
        <strain evidence="9">BMAN</strain>
    </source>
</reference>
<keyword evidence="7" id="KW-1133">Transmembrane helix</keyword>
<dbReference type="OMA" id="VQIFMCG"/>
<feature type="binding site" evidence="6">
    <location>
        <position position="179"/>
    </location>
    <ligand>
        <name>FAD</name>
        <dbReference type="ChEBI" id="CHEBI:57692"/>
    </ligand>
</feature>
<comment type="similarity">
    <text evidence="2">Belongs to the flavoprotein pyridine nucleotide cytochrome reductase family.</text>
</comment>
<protein>
    <submittedName>
        <fullName evidence="9">NADH-cytochrome b5 reductase</fullName>
    </submittedName>
</protein>
<feature type="binding site" evidence="6">
    <location>
        <position position="136"/>
    </location>
    <ligand>
        <name>FAD</name>
        <dbReference type="ChEBI" id="CHEBI:57692"/>
    </ligand>
</feature>
<dbReference type="GO" id="GO:0016491">
    <property type="term" value="F:oxidoreductase activity"/>
    <property type="evidence" value="ECO:0007669"/>
    <property type="project" value="UniProtKB-KW"/>
</dbReference>
<keyword evidence="7" id="KW-0812">Transmembrane</keyword>
<dbReference type="Pfam" id="PF00970">
    <property type="entry name" value="FAD_binding_6"/>
    <property type="match status" value="1"/>
</dbReference>
<dbReference type="Proteomes" id="UP001149090">
    <property type="component" value="Unassembled WGS sequence"/>
</dbReference>
<dbReference type="Gene3D" id="2.40.30.10">
    <property type="entry name" value="Translation factors"/>
    <property type="match status" value="1"/>
</dbReference>
<dbReference type="InterPro" id="IPR017927">
    <property type="entry name" value="FAD-bd_FR_type"/>
</dbReference>
<dbReference type="InterPro" id="IPR039261">
    <property type="entry name" value="FNR_nucleotide-bd"/>
</dbReference>
<evidence type="ECO:0000256" key="5">
    <source>
        <dbReference type="ARBA" id="ARBA00023002"/>
    </source>
</evidence>
<dbReference type="PRINTS" id="PR00406">
    <property type="entry name" value="CYTB5RDTASE"/>
</dbReference>
<keyword evidence="10" id="KW-1185">Reference proteome</keyword>
<dbReference type="PROSITE" id="PS51384">
    <property type="entry name" value="FAD_FR"/>
    <property type="match status" value="1"/>
</dbReference>
<evidence type="ECO:0000256" key="2">
    <source>
        <dbReference type="ARBA" id="ARBA00006105"/>
    </source>
</evidence>
<evidence type="ECO:0000256" key="7">
    <source>
        <dbReference type="SAM" id="Phobius"/>
    </source>
</evidence>
<dbReference type="OrthoDB" id="432685at2759"/>
<feature type="transmembrane region" description="Helical" evidence="7">
    <location>
        <begin position="12"/>
        <end position="31"/>
    </location>
</feature>
<keyword evidence="3 6" id="KW-0285">Flavoprotein</keyword>
<keyword evidence="7" id="KW-0472">Membrane</keyword>
<dbReference type="PANTHER" id="PTHR19370:SF184">
    <property type="entry name" value="NADH-CYTOCHROME B5 REDUCTASE-LIKE"/>
    <property type="match status" value="1"/>
</dbReference>
<dbReference type="InterPro" id="IPR017938">
    <property type="entry name" value="Riboflavin_synthase-like_b-brl"/>
</dbReference>
<evidence type="ECO:0000256" key="3">
    <source>
        <dbReference type="ARBA" id="ARBA00022630"/>
    </source>
</evidence>